<dbReference type="Gene3D" id="2.60.120.10">
    <property type="entry name" value="Jelly Rolls"/>
    <property type="match status" value="1"/>
</dbReference>
<dbReference type="InterPro" id="IPR013096">
    <property type="entry name" value="Cupin_2"/>
</dbReference>
<dbReference type="InterPro" id="IPR011051">
    <property type="entry name" value="RmlC_Cupin_sf"/>
</dbReference>
<feature type="domain" description="Cupin type-2" evidence="2">
    <location>
        <begin position="32"/>
        <end position="101"/>
    </location>
</feature>
<dbReference type="OrthoDB" id="3231985at2"/>
<dbReference type="CDD" id="cd02223">
    <property type="entry name" value="cupin_Bh2720-like"/>
    <property type="match status" value="1"/>
</dbReference>
<evidence type="ECO:0000313" key="4">
    <source>
        <dbReference type="Proteomes" id="UP000297472"/>
    </source>
</evidence>
<gene>
    <name evidence="3" type="ORF">E3T49_15455</name>
</gene>
<feature type="compositionally biased region" description="Low complexity" evidence="1">
    <location>
        <begin position="155"/>
        <end position="170"/>
    </location>
</feature>
<dbReference type="Pfam" id="PF07883">
    <property type="entry name" value="Cupin_2"/>
    <property type="match status" value="1"/>
</dbReference>
<proteinExistence type="predicted"/>
<evidence type="ECO:0000313" key="3">
    <source>
        <dbReference type="EMBL" id="TFD26339.1"/>
    </source>
</evidence>
<evidence type="ECO:0000256" key="1">
    <source>
        <dbReference type="SAM" id="MobiDB-lite"/>
    </source>
</evidence>
<dbReference type="InterPro" id="IPR052538">
    <property type="entry name" value="Flavonoid_dioxygenase-like"/>
</dbReference>
<dbReference type="PANTHER" id="PTHR43346">
    <property type="entry name" value="LIGAND BINDING DOMAIN PROTEIN, PUTATIVE (AFU_ORTHOLOGUE AFUA_6G14370)-RELATED"/>
    <property type="match status" value="1"/>
</dbReference>
<dbReference type="SUPFAM" id="SSF51182">
    <property type="entry name" value="RmlC-like cupins"/>
    <property type="match status" value="1"/>
</dbReference>
<dbReference type="InterPro" id="IPR014710">
    <property type="entry name" value="RmlC-like_jellyroll"/>
</dbReference>
<comment type="caution">
    <text evidence="3">The sequence shown here is derived from an EMBL/GenBank/DDBJ whole genome shotgun (WGS) entry which is preliminary data.</text>
</comment>
<dbReference type="AlphaFoldDB" id="A0A4Y8JQ82"/>
<evidence type="ECO:0000259" key="2">
    <source>
        <dbReference type="Pfam" id="PF07883"/>
    </source>
</evidence>
<dbReference type="EMBL" id="SOHA01000042">
    <property type="protein sequence ID" value="TFD26339.1"/>
    <property type="molecule type" value="Genomic_DNA"/>
</dbReference>
<protein>
    <submittedName>
        <fullName evidence="3">Cupin domain-containing protein</fullName>
    </submittedName>
</protein>
<feature type="region of interest" description="Disordered" evidence="1">
    <location>
        <begin position="117"/>
        <end position="170"/>
    </location>
</feature>
<dbReference type="PANTHER" id="PTHR43346:SF1">
    <property type="entry name" value="QUERCETIN 2,3-DIOXYGENASE-RELATED"/>
    <property type="match status" value="1"/>
</dbReference>
<organism evidence="3 4">
    <name type="scientific">Cryobacterium cryoconiti</name>
    <dbReference type="NCBI Taxonomy" id="1259239"/>
    <lineage>
        <taxon>Bacteria</taxon>
        <taxon>Bacillati</taxon>
        <taxon>Actinomycetota</taxon>
        <taxon>Actinomycetes</taxon>
        <taxon>Micrococcales</taxon>
        <taxon>Microbacteriaceae</taxon>
        <taxon>Cryobacterium</taxon>
    </lineage>
</organism>
<name>A0A4Y8JQ82_9MICO</name>
<dbReference type="Proteomes" id="UP000297472">
    <property type="component" value="Unassembled WGS sequence"/>
</dbReference>
<keyword evidence="4" id="KW-1185">Reference proteome</keyword>
<reference evidence="3 4" key="1">
    <citation type="submission" date="2019-03" db="EMBL/GenBank/DDBJ databases">
        <title>Genomics of glacier-inhabiting Cryobacterium strains.</title>
        <authorList>
            <person name="Liu Q."/>
            <person name="Xin Y.-H."/>
        </authorList>
    </citation>
    <scope>NUCLEOTIDE SEQUENCE [LARGE SCALE GENOMIC DNA]</scope>
    <source>
        <strain evidence="3 4">TMT1-51</strain>
    </source>
</reference>
<accession>A0A4Y8JQ82</accession>
<feature type="compositionally biased region" description="Basic residues" evidence="1">
    <location>
        <begin position="135"/>
        <end position="154"/>
    </location>
</feature>
<dbReference type="RefSeq" id="WP_134425813.1">
    <property type="nucleotide sequence ID" value="NZ_SOHA01000042.1"/>
</dbReference>
<sequence length="170" mass="18745">MKGFVDDIEDAAIRNSNFRQVLYTSERLQLVVMALEPGEDIGEEVHRDRDQFFRVEKGKGEIWIDGSRTKIRKNSAMIVPAGARHNVVNSGGKVLRLATIYAPPEHQDAIVHLTRADAQASEEHFDGTVTEPKPKAKAKAKAKVKAKQQPRKTKPAATPSSTKASSTDTD</sequence>